<dbReference type="InterPro" id="IPR006314">
    <property type="entry name" value="Dyp_peroxidase"/>
</dbReference>
<keyword evidence="10" id="KW-1185">Reference proteome</keyword>
<evidence type="ECO:0000256" key="3">
    <source>
        <dbReference type="ARBA" id="ARBA00022723"/>
    </source>
</evidence>
<keyword evidence="4" id="KW-0560">Oxidoreductase</keyword>
<evidence type="ECO:0000313" key="9">
    <source>
        <dbReference type="EMBL" id="OUL59452.1"/>
    </source>
</evidence>
<evidence type="ECO:0008006" key="11">
    <source>
        <dbReference type="Google" id="ProtNLM"/>
    </source>
</evidence>
<dbReference type="Proteomes" id="UP000194841">
    <property type="component" value="Unassembled WGS sequence"/>
</dbReference>
<feature type="domain" description="Dyp-type peroxidase N-terminal" evidence="7">
    <location>
        <begin position="42"/>
        <end position="130"/>
    </location>
</feature>
<evidence type="ECO:0000259" key="8">
    <source>
        <dbReference type="Pfam" id="PF20628"/>
    </source>
</evidence>
<feature type="domain" description="Dyp-type peroxidase C-terminal" evidence="8">
    <location>
        <begin position="133"/>
        <end position="294"/>
    </location>
</feature>
<evidence type="ECO:0000256" key="4">
    <source>
        <dbReference type="ARBA" id="ARBA00023002"/>
    </source>
</evidence>
<dbReference type="GO" id="GO:0046872">
    <property type="term" value="F:metal ion binding"/>
    <property type="evidence" value="ECO:0007669"/>
    <property type="project" value="UniProtKB-KW"/>
</dbReference>
<evidence type="ECO:0000256" key="2">
    <source>
        <dbReference type="ARBA" id="ARBA00022559"/>
    </source>
</evidence>
<dbReference type="GO" id="GO:0005829">
    <property type="term" value="C:cytosol"/>
    <property type="evidence" value="ECO:0007669"/>
    <property type="project" value="TreeGrafter"/>
</dbReference>
<protein>
    <recommendedName>
        <fullName evidence="11">Peroxidase</fullName>
    </recommendedName>
</protein>
<evidence type="ECO:0000259" key="7">
    <source>
        <dbReference type="Pfam" id="PF04261"/>
    </source>
</evidence>
<dbReference type="OrthoDB" id="3251355at2"/>
<keyword evidence="5" id="KW-0408">Iron</keyword>
<sequence>MRIKMTRPQSGIFAEQSTAFEVIEYRAKTCATLQQIRMALAELKQQLDTIELVIGFGPKLLQTLTGSNETIFDEYTPRQSSHGHQAPATQTDLFLWFHSNDQNNLAEALIALQPIMEKVMTMTQQCSGFKYRDNRDLTGFVDGSANPKDLAAKQQAALVAAEHPLSGGSFILGQIWQHQLSKFHHQSISEQEQIIGRTKADSIELSGKAMPNNSHVNRTDLTIDEVAQKMYRRSMPFANASQQGLYFLGFSCQLSRFDALLDSMYGLTDDGITDRLLDFSQPVSGSYWFAPSEDMLATLLQS</sequence>
<comment type="cofactor">
    <cofactor evidence="1">
        <name>heme b</name>
        <dbReference type="ChEBI" id="CHEBI:60344"/>
    </cofactor>
</comment>
<dbReference type="GO" id="GO:0020037">
    <property type="term" value="F:heme binding"/>
    <property type="evidence" value="ECO:0007669"/>
    <property type="project" value="InterPro"/>
</dbReference>
<keyword evidence="3" id="KW-0479">Metal-binding</keyword>
<dbReference type="AlphaFoldDB" id="A0A244CUZ9"/>
<comment type="caution">
    <text evidence="9">The sequence shown here is derived from an EMBL/GenBank/DDBJ whole genome shotgun (WGS) entry which is preliminary data.</text>
</comment>
<organism evidence="9 10">
    <name type="scientific">Pseudoalteromonas ulvae</name>
    <dbReference type="NCBI Taxonomy" id="107327"/>
    <lineage>
        <taxon>Bacteria</taxon>
        <taxon>Pseudomonadati</taxon>
        <taxon>Pseudomonadota</taxon>
        <taxon>Gammaproteobacteria</taxon>
        <taxon>Alteromonadales</taxon>
        <taxon>Pseudoalteromonadaceae</taxon>
        <taxon>Pseudoalteromonas</taxon>
    </lineage>
</organism>
<dbReference type="PANTHER" id="PTHR30521">
    <property type="entry name" value="DEFERROCHELATASE/PEROXIDASE"/>
    <property type="match status" value="1"/>
</dbReference>
<dbReference type="Pfam" id="PF04261">
    <property type="entry name" value="Dyp_perox_N"/>
    <property type="match status" value="1"/>
</dbReference>
<dbReference type="SUPFAM" id="SSF54909">
    <property type="entry name" value="Dimeric alpha+beta barrel"/>
    <property type="match status" value="1"/>
</dbReference>
<dbReference type="PROSITE" id="PS51404">
    <property type="entry name" value="DYP_PEROXIDASE"/>
    <property type="match status" value="1"/>
</dbReference>
<dbReference type="InterPro" id="IPR011008">
    <property type="entry name" value="Dimeric_a/b-barrel"/>
</dbReference>
<dbReference type="EMBL" id="MWPV01000001">
    <property type="protein sequence ID" value="OUL59452.1"/>
    <property type="molecule type" value="Genomic_DNA"/>
</dbReference>
<dbReference type="PANTHER" id="PTHR30521:SF0">
    <property type="entry name" value="DYP-TYPE PEROXIDASE FAMILY PROTEIN"/>
    <property type="match status" value="1"/>
</dbReference>
<dbReference type="NCBIfam" id="TIGR01413">
    <property type="entry name" value="Dyp_perox_fam"/>
    <property type="match status" value="1"/>
</dbReference>
<dbReference type="Pfam" id="PF20628">
    <property type="entry name" value="Dyp_perox_C"/>
    <property type="match status" value="1"/>
</dbReference>
<gene>
    <name evidence="9" type="ORF">B1199_04065</name>
</gene>
<dbReference type="GO" id="GO:0004601">
    <property type="term" value="F:peroxidase activity"/>
    <property type="evidence" value="ECO:0007669"/>
    <property type="project" value="UniProtKB-KW"/>
</dbReference>
<evidence type="ECO:0000256" key="5">
    <source>
        <dbReference type="ARBA" id="ARBA00023004"/>
    </source>
</evidence>
<evidence type="ECO:0000256" key="6">
    <source>
        <dbReference type="ARBA" id="ARBA00025737"/>
    </source>
</evidence>
<name>A0A244CUZ9_PSEDV</name>
<keyword evidence="2" id="KW-0575">Peroxidase</keyword>
<reference evidence="9 10" key="1">
    <citation type="submission" date="2017-02" db="EMBL/GenBank/DDBJ databases">
        <title>Pseudoalteromonas ulvae TC14 Genome.</title>
        <authorList>
            <person name="Molmeret M."/>
        </authorList>
    </citation>
    <scope>NUCLEOTIDE SEQUENCE [LARGE SCALE GENOMIC DNA]</scope>
    <source>
        <strain evidence="9">TC14</strain>
    </source>
</reference>
<comment type="similarity">
    <text evidence="6">Belongs to the DyP-type peroxidase family.</text>
</comment>
<accession>A0A244CUZ9</accession>
<dbReference type="InterPro" id="IPR048327">
    <property type="entry name" value="Dyp_perox_N"/>
</dbReference>
<proteinExistence type="inferred from homology"/>
<evidence type="ECO:0000313" key="10">
    <source>
        <dbReference type="Proteomes" id="UP000194841"/>
    </source>
</evidence>
<dbReference type="InterPro" id="IPR048328">
    <property type="entry name" value="Dyp_perox_C"/>
</dbReference>
<evidence type="ECO:0000256" key="1">
    <source>
        <dbReference type="ARBA" id="ARBA00001970"/>
    </source>
</evidence>